<organism evidence="2 3">
    <name type="scientific">Athelia psychrophila</name>
    <dbReference type="NCBI Taxonomy" id="1759441"/>
    <lineage>
        <taxon>Eukaryota</taxon>
        <taxon>Fungi</taxon>
        <taxon>Dikarya</taxon>
        <taxon>Basidiomycota</taxon>
        <taxon>Agaricomycotina</taxon>
        <taxon>Agaricomycetes</taxon>
        <taxon>Agaricomycetidae</taxon>
        <taxon>Atheliales</taxon>
        <taxon>Atheliaceae</taxon>
        <taxon>Athelia</taxon>
    </lineage>
</organism>
<gene>
    <name evidence="2" type="ORF">FIBSPDRAFT_1049660</name>
</gene>
<feature type="compositionally biased region" description="Basic and acidic residues" evidence="1">
    <location>
        <begin position="127"/>
        <end position="141"/>
    </location>
</feature>
<name>A0A166BY39_9AGAM</name>
<dbReference type="EMBL" id="KV417638">
    <property type="protein sequence ID" value="KZP13093.1"/>
    <property type="molecule type" value="Genomic_DNA"/>
</dbReference>
<reference evidence="2 3" key="1">
    <citation type="journal article" date="2016" name="Mol. Biol. Evol.">
        <title>Comparative Genomics of Early-Diverging Mushroom-Forming Fungi Provides Insights into the Origins of Lignocellulose Decay Capabilities.</title>
        <authorList>
            <person name="Nagy L.G."/>
            <person name="Riley R."/>
            <person name="Tritt A."/>
            <person name="Adam C."/>
            <person name="Daum C."/>
            <person name="Floudas D."/>
            <person name="Sun H."/>
            <person name="Yadav J.S."/>
            <person name="Pangilinan J."/>
            <person name="Larsson K.H."/>
            <person name="Matsuura K."/>
            <person name="Barry K."/>
            <person name="Labutti K."/>
            <person name="Kuo R."/>
            <person name="Ohm R.A."/>
            <person name="Bhattacharya S.S."/>
            <person name="Shirouzu T."/>
            <person name="Yoshinaga Y."/>
            <person name="Martin F.M."/>
            <person name="Grigoriev I.V."/>
            <person name="Hibbett D.S."/>
        </authorList>
    </citation>
    <scope>NUCLEOTIDE SEQUENCE [LARGE SCALE GENOMIC DNA]</scope>
    <source>
        <strain evidence="2 3">CBS 109695</strain>
    </source>
</reference>
<dbReference type="STRING" id="436010.A0A166BY39"/>
<keyword evidence="3" id="KW-1185">Reference proteome</keyword>
<dbReference type="Proteomes" id="UP000076532">
    <property type="component" value="Unassembled WGS sequence"/>
</dbReference>
<accession>A0A166BY39</accession>
<dbReference type="OrthoDB" id="3270670at2759"/>
<protein>
    <submittedName>
        <fullName evidence="2">Uncharacterized protein</fullName>
    </submittedName>
</protein>
<evidence type="ECO:0000256" key="1">
    <source>
        <dbReference type="SAM" id="MobiDB-lite"/>
    </source>
</evidence>
<feature type="region of interest" description="Disordered" evidence="1">
    <location>
        <begin position="119"/>
        <end position="184"/>
    </location>
</feature>
<evidence type="ECO:0000313" key="2">
    <source>
        <dbReference type="EMBL" id="KZP13093.1"/>
    </source>
</evidence>
<dbReference type="AlphaFoldDB" id="A0A166BY39"/>
<sequence>MLNLLERSLEPTSELYTIPAANYLSSVKVEPNDDRFIQDISHLFGLSQPQPFEHLVPPPEVPLRATRATKEMRKLMSVFHLNPFCIHRNSGRGVSDPPMNGGQVGPLTEEPRYINFQLNGGYDTENSECRSDGKLPRREIQISEDDEGTASPWVGGDEASPRPGRQAPGEWSLDGPRPLPPRAIPGLEVAYTDAISMWLSSGLDRDAPAA</sequence>
<evidence type="ECO:0000313" key="3">
    <source>
        <dbReference type="Proteomes" id="UP000076532"/>
    </source>
</evidence>
<proteinExistence type="predicted"/>